<protein>
    <submittedName>
        <fullName evidence="1">Uncharacterized protein</fullName>
    </submittedName>
</protein>
<keyword evidence="2" id="KW-1185">Reference proteome</keyword>
<comment type="caution">
    <text evidence="1">The sequence shown here is derived from an EMBL/GenBank/DDBJ whole genome shotgun (WGS) entry which is preliminary data.</text>
</comment>
<organism evidence="1 2">
    <name type="scientific">Pistacia atlantica</name>
    <dbReference type="NCBI Taxonomy" id="434234"/>
    <lineage>
        <taxon>Eukaryota</taxon>
        <taxon>Viridiplantae</taxon>
        <taxon>Streptophyta</taxon>
        <taxon>Embryophyta</taxon>
        <taxon>Tracheophyta</taxon>
        <taxon>Spermatophyta</taxon>
        <taxon>Magnoliopsida</taxon>
        <taxon>eudicotyledons</taxon>
        <taxon>Gunneridae</taxon>
        <taxon>Pentapetalae</taxon>
        <taxon>rosids</taxon>
        <taxon>malvids</taxon>
        <taxon>Sapindales</taxon>
        <taxon>Anacardiaceae</taxon>
        <taxon>Pistacia</taxon>
    </lineage>
</organism>
<gene>
    <name evidence="1" type="ORF">Patl1_19439</name>
</gene>
<accession>A0ACC1BYC8</accession>
<reference evidence="2" key="1">
    <citation type="journal article" date="2023" name="G3 (Bethesda)">
        <title>Genome assembly and association tests identify interacting loci associated with vigor, precocity, and sex in interspecific pistachio rootstocks.</title>
        <authorList>
            <person name="Palmer W."/>
            <person name="Jacygrad E."/>
            <person name="Sagayaradj S."/>
            <person name="Cavanaugh K."/>
            <person name="Han R."/>
            <person name="Bertier L."/>
            <person name="Beede B."/>
            <person name="Kafkas S."/>
            <person name="Golino D."/>
            <person name="Preece J."/>
            <person name="Michelmore R."/>
        </authorList>
    </citation>
    <scope>NUCLEOTIDE SEQUENCE [LARGE SCALE GENOMIC DNA]</scope>
</reference>
<name>A0ACC1BYC8_9ROSI</name>
<dbReference type="Proteomes" id="UP001164250">
    <property type="component" value="Chromosome 2"/>
</dbReference>
<evidence type="ECO:0000313" key="1">
    <source>
        <dbReference type="EMBL" id="KAJ0104857.1"/>
    </source>
</evidence>
<proteinExistence type="predicted"/>
<sequence length="81" mass="9474">MVLTSSAAVCFRIYRICWELGVCFKFFKKPLKYSRPSSIKCYKQYGYEWDIGHFEGARRPDVNCFRSISFGQSQSEGALFH</sequence>
<dbReference type="EMBL" id="CM047898">
    <property type="protein sequence ID" value="KAJ0104857.1"/>
    <property type="molecule type" value="Genomic_DNA"/>
</dbReference>
<evidence type="ECO:0000313" key="2">
    <source>
        <dbReference type="Proteomes" id="UP001164250"/>
    </source>
</evidence>